<dbReference type="InterPro" id="IPR012341">
    <property type="entry name" value="6hp_glycosidase-like_sf"/>
</dbReference>
<accession>A0ABY8R1S0</accession>
<reference evidence="1 2" key="1">
    <citation type="submission" date="2023-04" db="EMBL/GenBank/DDBJ databases">
        <title>Bacteria Genome Submission.</title>
        <authorList>
            <person name="Isaac P."/>
        </authorList>
    </citation>
    <scope>NUCLEOTIDE SEQUENCE [LARGE SCALE GENOMIC DNA]</scope>
    <source>
        <strain evidence="1 2">SampleS7P1</strain>
    </source>
</reference>
<dbReference type="EMBL" id="CP124685">
    <property type="protein sequence ID" value="WGX74822.1"/>
    <property type="molecule type" value="Genomic_DNA"/>
</dbReference>
<name>A0ABY8R1S0_PARBF</name>
<proteinExistence type="predicted"/>
<sequence>MALSKFDIDIAKENIRSIFHYQIKDNDRLRSQDKGAIVDCIFYNMSKERNGLGINWNE</sequence>
<evidence type="ECO:0000313" key="1">
    <source>
        <dbReference type="EMBL" id="WGX74822.1"/>
    </source>
</evidence>
<evidence type="ECO:0000313" key="2">
    <source>
        <dbReference type="Proteomes" id="UP001239169"/>
    </source>
</evidence>
<organism evidence="1 2">
    <name type="scientific">Paraclostridium bifermentans</name>
    <name type="common">Clostridium bifermentans</name>
    <dbReference type="NCBI Taxonomy" id="1490"/>
    <lineage>
        <taxon>Bacteria</taxon>
        <taxon>Bacillati</taxon>
        <taxon>Bacillota</taxon>
        <taxon>Clostridia</taxon>
        <taxon>Peptostreptococcales</taxon>
        <taxon>Peptostreptococcaceae</taxon>
        <taxon>Paraclostridium</taxon>
    </lineage>
</organism>
<keyword evidence="2" id="KW-1185">Reference proteome</keyword>
<protein>
    <submittedName>
        <fullName evidence="1">Uncharacterized protein</fullName>
    </submittedName>
</protein>
<dbReference type="Gene3D" id="1.50.10.10">
    <property type="match status" value="1"/>
</dbReference>
<gene>
    <name evidence="1" type="ORF">QJS64_11835</name>
</gene>
<dbReference type="Proteomes" id="UP001239169">
    <property type="component" value="Chromosome"/>
</dbReference>